<dbReference type="STRING" id="695939.SAMN00790413_04487"/>
<accession>A0A1W1UJ91</accession>
<dbReference type="EMBL" id="FWWU01000005">
    <property type="protein sequence ID" value="SMB81166.1"/>
    <property type="molecule type" value="Genomic_DNA"/>
</dbReference>
<reference evidence="1 2" key="1">
    <citation type="submission" date="2017-04" db="EMBL/GenBank/DDBJ databases">
        <authorList>
            <person name="Afonso C.L."/>
            <person name="Miller P.J."/>
            <person name="Scott M.A."/>
            <person name="Spackman E."/>
            <person name="Goraichik I."/>
            <person name="Dimitrov K.M."/>
            <person name="Suarez D.L."/>
            <person name="Swayne D.E."/>
        </authorList>
    </citation>
    <scope>NUCLEOTIDE SEQUENCE [LARGE SCALE GENOMIC DNA]</scope>
    <source>
        <strain evidence="1 2">KR-140</strain>
    </source>
</reference>
<evidence type="ECO:0000313" key="2">
    <source>
        <dbReference type="Proteomes" id="UP000192582"/>
    </source>
</evidence>
<dbReference type="RefSeq" id="WP_139806470.1">
    <property type="nucleotide sequence ID" value="NZ_FWWU01000005.1"/>
</dbReference>
<dbReference type="OrthoDB" id="5918037at2"/>
<proteinExistence type="predicted"/>
<organism evidence="1 2">
    <name type="scientific">Deinococcus hopiensis KR-140</name>
    <dbReference type="NCBI Taxonomy" id="695939"/>
    <lineage>
        <taxon>Bacteria</taxon>
        <taxon>Thermotogati</taxon>
        <taxon>Deinococcota</taxon>
        <taxon>Deinococci</taxon>
        <taxon>Deinococcales</taxon>
        <taxon>Deinococcaceae</taxon>
        <taxon>Deinococcus</taxon>
    </lineage>
</organism>
<keyword evidence="2" id="KW-1185">Reference proteome</keyword>
<sequence length="100" mass="10778">MTANSVDRIELGGGDLSLKAEGHVMMTVNGRPVYANPDSQALVSVEELLRLATFITDSQDVAQAWMERPNPGLSNLTPREAVEVGQGQRAANILRSFLAL</sequence>
<evidence type="ECO:0000313" key="1">
    <source>
        <dbReference type="EMBL" id="SMB81166.1"/>
    </source>
</evidence>
<name>A0A1W1UJ91_9DEIO</name>
<protein>
    <submittedName>
        <fullName evidence="1">Uncharacterized protein</fullName>
    </submittedName>
</protein>
<dbReference type="AlphaFoldDB" id="A0A1W1UJ91"/>
<gene>
    <name evidence="1" type="ORF">SAMN00790413_04487</name>
</gene>
<dbReference type="Proteomes" id="UP000192582">
    <property type="component" value="Unassembled WGS sequence"/>
</dbReference>